<sequence length="139" mass="15326">MTYEYVLDVPVLRAILAGDLDLDATAARRNARLIVARGVLEALVERTRLDQVGALERMAARAQRHDVHDFVEHSPHLDVAVAAAVAWLRDAAHVADPILGLLVAVARTRDPAAWIATTEERQVPINRAYPTQRLLGLQI</sequence>
<organism evidence="1 2">
    <name type="scientific">Longispora fulva</name>
    <dbReference type="NCBI Taxonomy" id="619741"/>
    <lineage>
        <taxon>Bacteria</taxon>
        <taxon>Bacillati</taxon>
        <taxon>Actinomycetota</taxon>
        <taxon>Actinomycetes</taxon>
        <taxon>Micromonosporales</taxon>
        <taxon>Micromonosporaceae</taxon>
        <taxon>Longispora</taxon>
    </lineage>
</organism>
<evidence type="ECO:0000313" key="2">
    <source>
        <dbReference type="Proteomes" id="UP000622552"/>
    </source>
</evidence>
<dbReference type="EMBL" id="JADOUF010000001">
    <property type="protein sequence ID" value="MBG6134421.1"/>
    <property type="molecule type" value="Genomic_DNA"/>
</dbReference>
<dbReference type="AlphaFoldDB" id="A0A8J7KIP1"/>
<keyword evidence="2" id="KW-1185">Reference proteome</keyword>
<protein>
    <submittedName>
        <fullName evidence="1">Uncharacterized protein</fullName>
    </submittedName>
</protein>
<accession>A0A8J7KIP1</accession>
<gene>
    <name evidence="1" type="ORF">IW245_000615</name>
</gene>
<comment type="caution">
    <text evidence="1">The sequence shown here is derived from an EMBL/GenBank/DDBJ whole genome shotgun (WGS) entry which is preliminary data.</text>
</comment>
<reference evidence="1" key="1">
    <citation type="submission" date="2020-11" db="EMBL/GenBank/DDBJ databases">
        <title>Sequencing the genomes of 1000 actinobacteria strains.</title>
        <authorList>
            <person name="Klenk H.-P."/>
        </authorList>
    </citation>
    <scope>NUCLEOTIDE SEQUENCE</scope>
    <source>
        <strain evidence="1">DSM 45356</strain>
    </source>
</reference>
<proteinExistence type="predicted"/>
<dbReference type="RefSeq" id="WP_197001665.1">
    <property type="nucleotide sequence ID" value="NZ_BONS01000028.1"/>
</dbReference>
<evidence type="ECO:0000313" key="1">
    <source>
        <dbReference type="EMBL" id="MBG6134421.1"/>
    </source>
</evidence>
<dbReference type="Proteomes" id="UP000622552">
    <property type="component" value="Unassembled WGS sequence"/>
</dbReference>
<name>A0A8J7KIP1_9ACTN</name>